<dbReference type="AlphaFoldDB" id="A0A6G1LQS2"/>
<proteinExistence type="predicted"/>
<name>A0A6G1LQS2_9PEZI</name>
<accession>A0A6G1LQS2</accession>
<keyword evidence="2" id="KW-1185">Reference proteome</keyword>
<sequence>MATPGREECIGMFDNLLRYDQHPGAKYSRKEYGSRQGNLLPVLHHLRKKLIELGLWQRLQRRSIGDDADASETRMTATQEDFWTYVIICSHISVDLMVRHLGLSQVCSARSICFMGIHATPCHNINVASESRKNPAADRHTWASTNGFYSTQVMMVERYRCDCLIVLCQKEFVDGHPDGCAGEASGGCGDRKERRMVEG</sequence>
<evidence type="ECO:0000313" key="2">
    <source>
        <dbReference type="Proteomes" id="UP000799436"/>
    </source>
</evidence>
<protein>
    <submittedName>
        <fullName evidence="1">Uncharacterized protein</fullName>
    </submittedName>
</protein>
<organism evidence="1 2">
    <name type="scientific">Teratosphaeria nubilosa</name>
    <dbReference type="NCBI Taxonomy" id="161662"/>
    <lineage>
        <taxon>Eukaryota</taxon>
        <taxon>Fungi</taxon>
        <taxon>Dikarya</taxon>
        <taxon>Ascomycota</taxon>
        <taxon>Pezizomycotina</taxon>
        <taxon>Dothideomycetes</taxon>
        <taxon>Dothideomycetidae</taxon>
        <taxon>Mycosphaerellales</taxon>
        <taxon>Teratosphaeriaceae</taxon>
        <taxon>Teratosphaeria</taxon>
    </lineage>
</organism>
<dbReference type="EMBL" id="ML995808">
    <property type="protein sequence ID" value="KAF2774494.1"/>
    <property type="molecule type" value="Genomic_DNA"/>
</dbReference>
<gene>
    <name evidence="1" type="ORF">EJ03DRAFT_7783</name>
</gene>
<evidence type="ECO:0000313" key="1">
    <source>
        <dbReference type="EMBL" id="KAF2774494.1"/>
    </source>
</evidence>
<dbReference type="Proteomes" id="UP000799436">
    <property type="component" value="Unassembled WGS sequence"/>
</dbReference>
<reference evidence="1" key="1">
    <citation type="journal article" date="2020" name="Stud. Mycol.">
        <title>101 Dothideomycetes genomes: a test case for predicting lifestyles and emergence of pathogens.</title>
        <authorList>
            <person name="Haridas S."/>
            <person name="Albert R."/>
            <person name="Binder M."/>
            <person name="Bloem J."/>
            <person name="Labutti K."/>
            <person name="Salamov A."/>
            <person name="Andreopoulos B."/>
            <person name="Baker S."/>
            <person name="Barry K."/>
            <person name="Bills G."/>
            <person name="Bluhm B."/>
            <person name="Cannon C."/>
            <person name="Castanera R."/>
            <person name="Culley D."/>
            <person name="Daum C."/>
            <person name="Ezra D."/>
            <person name="Gonzalez J."/>
            <person name="Henrissat B."/>
            <person name="Kuo A."/>
            <person name="Liang C."/>
            <person name="Lipzen A."/>
            <person name="Lutzoni F."/>
            <person name="Magnuson J."/>
            <person name="Mondo S."/>
            <person name="Nolan M."/>
            <person name="Ohm R."/>
            <person name="Pangilinan J."/>
            <person name="Park H.-J."/>
            <person name="Ramirez L."/>
            <person name="Alfaro M."/>
            <person name="Sun H."/>
            <person name="Tritt A."/>
            <person name="Yoshinaga Y."/>
            <person name="Zwiers L.-H."/>
            <person name="Turgeon B."/>
            <person name="Goodwin S."/>
            <person name="Spatafora J."/>
            <person name="Crous P."/>
            <person name="Grigoriev I."/>
        </authorList>
    </citation>
    <scope>NUCLEOTIDE SEQUENCE</scope>
    <source>
        <strain evidence="1">CBS 116005</strain>
    </source>
</reference>